<dbReference type="NCBIfam" id="TIGR04316">
    <property type="entry name" value="dhbA_paeA"/>
    <property type="match status" value="1"/>
</dbReference>
<dbReference type="InterPro" id="IPR002347">
    <property type="entry name" value="SDR_fam"/>
</dbReference>
<dbReference type="PRINTS" id="PR00080">
    <property type="entry name" value="SDRFAMILY"/>
</dbReference>
<evidence type="ECO:0000256" key="2">
    <source>
        <dbReference type="ARBA" id="ARBA00023002"/>
    </source>
</evidence>
<dbReference type="FunFam" id="3.40.50.720:FF:000084">
    <property type="entry name" value="Short-chain dehydrogenase reductase"/>
    <property type="match status" value="1"/>
</dbReference>
<comment type="caution">
    <text evidence="4">The sequence shown here is derived from an EMBL/GenBank/DDBJ whole genome shotgun (WGS) entry which is preliminary data.</text>
</comment>
<dbReference type="PRINTS" id="PR00081">
    <property type="entry name" value="GDHRDH"/>
</dbReference>
<dbReference type="Pfam" id="PF13561">
    <property type="entry name" value="adh_short_C2"/>
    <property type="match status" value="1"/>
</dbReference>
<dbReference type="PROSITE" id="PS00061">
    <property type="entry name" value="ADH_SHORT"/>
    <property type="match status" value="1"/>
</dbReference>
<dbReference type="InterPro" id="IPR020904">
    <property type="entry name" value="Sc_DH/Rdtase_CS"/>
</dbReference>
<keyword evidence="5" id="KW-1185">Reference proteome</keyword>
<dbReference type="GO" id="GO:0019290">
    <property type="term" value="P:siderophore biosynthetic process"/>
    <property type="evidence" value="ECO:0007669"/>
    <property type="project" value="InterPro"/>
</dbReference>
<comment type="similarity">
    <text evidence="1">Belongs to the short-chain dehydrogenases/reductases (SDR) family.</text>
</comment>
<gene>
    <name evidence="4" type="ORF">FHR33_000302</name>
</gene>
<evidence type="ECO:0000313" key="5">
    <source>
        <dbReference type="Proteomes" id="UP000579945"/>
    </source>
</evidence>
<dbReference type="PANTHER" id="PTHR42760:SF115">
    <property type="entry name" value="3-OXOACYL-[ACYL-CARRIER-PROTEIN] REDUCTASE FABG"/>
    <property type="match status" value="1"/>
</dbReference>
<accession>A0A7W5VB94</accession>
<dbReference type="NCBIfam" id="NF006074">
    <property type="entry name" value="PRK08220.1"/>
    <property type="match status" value="1"/>
</dbReference>
<dbReference type="InterPro" id="IPR036291">
    <property type="entry name" value="NAD(P)-bd_dom_sf"/>
</dbReference>
<evidence type="ECO:0000313" key="4">
    <source>
        <dbReference type="EMBL" id="MBB3724442.1"/>
    </source>
</evidence>
<protein>
    <recommendedName>
        <fullName evidence="3">2,3-dihydro-2,3-dihydroxybenzoate dehydrogenase</fullName>
        <ecNumber evidence="3">1.3.1.28</ecNumber>
    </recommendedName>
</protein>
<name>A0A7W5VB94_9ACTN</name>
<dbReference type="InterPro" id="IPR003560">
    <property type="entry name" value="DHB_DH"/>
</dbReference>
<dbReference type="EC" id="1.3.1.28" evidence="3"/>
<dbReference type="GO" id="GO:0008667">
    <property type="term" value="F:2,3-dihydro-2,3-dihydroxybenzoate dehydrogenase activity"/>
    <property type="evidence" value="ECO:0007669"/>
    <property type="project" value="UniProtKB-UniRule"/>
</dbReference>
<dbReference type="SUPFAM" id="SSF51735">
    <property type="entry name" value="NAD(P)-binding Rossmann-fold domains"/>
    <property type="match status" value="1"/>
</dbReference>
<evidence type="ECO:0000256" key="3">
    <source>
        <dbReference type="NCBIfam" id="TIGR04316"/>
    </source>
</evidence>
<dbReference type="GeneID" id="95386953"/>
<dbReference type="RefSeq" id="WP_183642419.1">
    <property type="nucleotide sequence ID" value="NZ_JACIBV010000001.1"/>
</dbReference>
<dbReference type="GO" id="GO:0016616">
    <property type="term" value="F:oxidoreductase activity, acting on the CH-OH group of donors, NAD or NADP as acceptor"/>
    <property type="evidence" value="ECO:0007669"/>
    <property type="project" value="TreeGrafter"/>
</dbReference>
<dbReference type="PANTHER" id="PTHR42760">
    <property type="entry name" value="SHORT-CHAIN DEHYDROGENASES/REDUCTASES FAMILY MEMBER"/>
    <property type="match status" value="1"/>
</dbReference>
<keyword evidence="2 4" id="KW-0560">Oxidoreductase</keyword>
<organism evidence="4 5">
    <name type="scientific">Nonomuraea dietziae</name>
    <dbReference type="NCBI Taxonomy" id="65515"/>
    <lineage>
        <taxon>Bacteria</taxon>
        <taxon>Bacillati</taxon>
        <taxon>Actinomycetota</taxon>
        <taxon>Actinomycetes</taxon>
        <taxon>Streptosporangiales</taxon>
        <taxon>Streptosporangiaceae</taxon>
        <taxon>Nonomuraea</taxon>
    </lineage>
</organism>
<dbReference type="Gene3D" id="3.40.50.720">
    <property type="entry name" value="NAD(P)-binding Rossmann-like Domain"/>
    <property type="match status" value="1"/>
</dbReference>
<evidence type="ECO:0000256" key="1">
    <source>
        <dbReference type="ARBA" id="ARBA00006484"/>
    </source>
</evidence>
<dbReference type="AlphaFoldDB" id="A0A7W5VB94"/>
<sequence length="263" mass="27012">MSTREASLHDGIDGKVALVTGAGRGIGAAVTNALLAAGATVAAADLLIQPSTPRGAVPYLLDVRDAGEVDDVVAAVERDLGPIDILVNVAGVLLPGSVEETDLEQWQQSIAVNASGVFLVSRAAAARMMPRRRGAIVTVSSNAASTPRMGMAAYAASKAAASAFTRCLGLELAGHGIRCNVVSPGSTDTDMLRALHGSKSKTLAEAWKTTINGDLTTYRLGIPLGRVAAPHDIADAVLYLASDRARHVTMHDLVVDGGATLQA</sequence>
<reference evidence="4 5" key="1">
    <citation type="submission" date="2020-08" db="EMBL/GenBank/DDBJ databases">
        <title>Sequencing the genomes of 1000 actinobacteria strains.</title>
        <authorList>
            <person name="Klenk H.-P."/>
        </authorList>
    </citation>
    <scope>NUCLEOTIDE SEQUENCE [LARGE SCALE GENOMIC DNA]</scope>
    <source>
        <strain evidence="4 5">DSM 44320</strain>
    </source>
</reference>
<dbReference type="EMBL" id="JACIBV010000001">
    <property type="protein sequence ID" value="MBB3724442.1"/>
    <property type="molecule type" value="Genomic_DNA"/>
</dbReference>
<dbReference type="Proteomes" id="UP000579945">
    <property type="component" value="Unassembled WGS sequence"/>
</dbReference>
<proteinExistence type="inferred from homology"/>